<sequence length="109" mass="12696">MTTSLHIKKVLLSTGGLTIILKFNITLVVMILCRILYSFPMVSLDDMLKYQDMRNTVSMREYFCYKSQICSNDNVILMGGRLFQQFVVDTYIKIETTHLVFVEKNQTKI</sequence>
<keyword evidence="1" id="KW-1133">Transmembrane helix</keyword>
<gene>
    <name evidence="2" type="ORF">LSAT_V11C300146790</name>
</gene>
<proteinExistence type="predicted"/>
<evidence type="ECO:0000256" key="1">
    <source>
        <dbReference type="SAM" id="Phobius"/>
    </source>
</evidence>
<keyword evidence="1" id="KW-0812">Transmembrane</keyword>
<comment type="caution">
    <text evidence="2">The sequence shown here is derived from an EMBL/GenBank/DDBJ whole genome shotgun (WGS) entry which is preliminary data.</text>
</comment>
<accession>A0A9R1W979</accession>
<reference evidence="2 3" key="1">
    <citation type="journal article" date="2017" name="Nat. Commun.">
        <title>Genome assembly with in vitro proximity ligation data and whole-genome triplication in lettuce.</title>
        <authorList>
            <person name="Reyes-Chin-Wo S."/>
            <person name="Wang Z."/>
            <person name="Yang X."/>
            <person name="Kozik A."/>
            <person name="Arikit S."/>
            <person name="Song C."/>
            <person name="Xia L."/>
            <person name="Froenicke L."/>
            <person name="Lavelle D.O."/>
            <person name="Truco M.J."/>
            <person name="Xia R."/>
            <person name="Zhu S."/>
            <person name="Xu C."/>
            <person name="Xu H."/>
            <person name="Xu X."/>
            <person name="Cox K."/>
            <person name="Korf I."/>
            <person name="Meyers B.C."/>
            <person name="Michelmore R.W."/>
        </authorList>
    </citation>
    <scope>NUCLEOTIDE SEQUENCE [LARGE SCALE GENOMIC DNA]</scope>
    <source>
        <strain evidence="3">cv. Salinas</strain>
        <tissue evidence="2">Seedlings</tissue>
    </source>
</reference>
<dbReference type="PANTHER" id="PTHR45786">
    <property type="entry name" value="DNA BINDING PROTEIN-LIKE"/>
    <property type="match status" value="1"/>
</dbReference>
<dbReference type="Proteomes" id="UP000235145">
    <property type="component" value="Unassembled WGS sequence"/>
</dbReference>
<organism evidence="2 3">
    <name type="scientific">Lactuca sativa</name>
    <name type="common">Garden lettuce</name>
    <dbReference type="NCBI Taxonomy" id="4236"/>
    <lineage>
        <taxon>Eukaryota</taxon>
        <taxon>Viridiplantae</taxon>
        <taxon>Streptophyta</taxon>
        <taxon>Embryophyta</taxon>
        <taxon>Tracheophyta</taxon>
        <taxon>Spermatophyta</taxon>
        <taxon>Magnoliopsida</taxon>
        <taxon>eudicotyledons</taxon>
        <taxon>Gunneridae</taxon>
        <taxon>Pentapetalae</taxon>
        <taxon>asterids</taxon>
        <taxon>campanulids</taxon>
        <taxon>Asterales</taxon>
        <taxon>Asteraceae</taxon>
        <taxon>Cichorioideae</taxon>
        <taxon>Cichorieae</taxon>
        <taxon>Lactucinae</taxon>
        <taxon>Lactuca</taxon>
    </lineage>
</organism>
<feature type="transmembrane region" description="Helical" evidence="1">
    <location>
        <begin position="12"/>
        <end position="37"/>
    </location>
</feature>
<evidence type="ECO:0000313" key="2">
    <source>
        <dbReference type="EMBL" id="KAJ0218168.1"/>
    </source>
</evidence>
<evidence type="ECO:0000313" key="3">
    <source>
        <dbReference type="Proteomes" id="UP000235145"/>
    </source>
</evidence>
<protein>
    <submittedName>
        <fullName evidence="2">Uncharacterized protein</fullName>
    </submittedName>
</protein>
<dbReference type="PANTHER" id="PTHR45786:SF78">
    <property type="entry name" value="ATP-DEPENDENT DNA HELICASE"/>
    <property type="match status" value="1"/>
</dbReference>
<keyword evidence="3" id="KW-1185">Reference proteome</keyword>
<dbReference type="AlphaFoldDB" id="A0A9R1W979"/>
<dbReference type="EMBL" id="NBSK02000003">
    <property type="protein sequence ID" value="KAJ0218168.1"/>
    <property type="molecule type" value="Genomic_DNA"/>
</dbReference>
<name>A0A9R1W979_LACSA</name>
<keyword evidence="1" id="KW-0472">Membrane</keyword>